<evidence type="ECO:0000256" key="3">
    <source>
        <dbReference type="ARBA" id="ARBA00006958"/>
    </source>
</evidence>
<keyword evidence="7" id="KW-0539">Nucleus</keyword>
<comment type="similarity">
    <text evidence="3">Belongs to the HARBI1 family.</text>
</comment>
<keyword evidence="4" id="KW-0540">Nuclease</keyword>
<protein>
    <recommendedName>
        <fullName evidence="8">DDE Tnp4 domain-containing protein</fullName>
    </recommendedName>
</protein>
<dbReference type="GO" id="GO:0004518">
    <property type="term" value="F:nuclease activity"/>
    <property type="evidence" value="ECO:0007669"/>
    <property type="project" value="UniProtKB-KW"/>
</dbReference>
<sequence length="285" mass="32184">MENVLVILTLQQLLELEEEEVQQRRAHRRRMLMLSAYWHLVASAETVSYAWLNRAYPLLRLFFEGEDTRPDFRLSRVSVIGLLQLLDQERHHGWGPAIEVLVFLFWLASGASYRVVSRAFDMPRTTVHNVVHRVCGDLLQVMPRIIRVPSTAEEVREVGDGFARLAGHGAFRKAMGAIDGCHIRIKAPGEPHAQCYRNRKLFSSIQLQAVCNHAGAFIDVFAGFPGSVHDARVLRSSHLYRCATYPPPGAFLLGDGGYPCLERPISLITPYKNPVRGVAQHRLVL</sequence>
<evidence type="ECO:0000313" key="10">
    <source>
        <dbReference type="Proteomes" id="UP001591681"/>
    </source>
</evidence>
<evidence type="ECO:0000256" key="6">
    <source>
        <dbReference type="ARBA" id="ARBA00022801"/>
    </source>
</evidence>
<comment type="subcellular location">
    <subcellularLocation>
        <location evidence="2">Nucleus</location>
    </subcellularLocation>
</comment>
<dbReference type="Proteomes" id="UP001591681">
    <property type="component" value="Unassembled WGS sequence"/>
</dbReference>
<comment type="caution">
    <text evidence="9">The sequence shown here is derived from an EMBL/GenBank/DDBJ whole genome shotgun (WGS) entry which is preliminary data.</text>
</comment>
<keyword evidence="10" id="KW-1185">Reference proteome</keyword>
<reference evidence="9 10" key="1">
    <citation type="submission" date="2024-09" db="EMBL/GenBank/DDBJ databases">
        <title>A chromosome-level genome assembly of Gray's grenadier anchovy, Coilia grayii.</title>
        <authorList>
            <person name="Fu Z."/>
        </authorList>
    </citation>
    <scope>NUCLEOTIDE SEQUENCE [LARGE SCALE GENOMIC DNA]</scope>
    <source>
        <strain evidence="9">G4</strain>
        <tissue evidence="9">Muscle</tissue>
    </source>
</reference>
<dbReference type="EMBL" id="JBHFQA010000015">
    <property type="protein sequence ID" value="KAL2087167.1"/>
    <property type="molecule type" value="Genomic_DNA"/>
</dbReference>
<organism evidence="9 10">
    <name type="scientific">Coilia grayii</name>
    <name type="common">Gray's grenadier anchovy</name>
    <dbReference type="NCBI Taxonomy" id="363190"/>
    <lineage>
        <taxon>Eukaryota</taxon>
        <taxon>Metazoa</taxon>
        <taxon>Chordata</taxon>
        <taxon>Craniata</taxon>
        <taxon>Vertebrata</taxon>
        <taxon>Euteleostomi</taxon>
        <taxon>Actinopterygii</taxon>
        <taxon>Neopterygii</taxon>
        <taxon>Teleostei</taxon>
        <taxon>Clupei</taxon>
        <taxon>Clupeiformes</taxon>
        <taxon>Clupeoidei</taxon>
        <taxon>Engraulidae</taxon>
        <taxon>Coilinae</taxon>
        <taxon>Coilia</taxon>
    </lineage>
</organism>
<dbReference type="GO" id="GO:0005634">
    <property type="term" value="C:nucleus"/>
    <property type="evidence" value="ECO:0007669"/>
    <property type="project" value="UniProtKB-SubCell"/>
</dbReference>
<dbReference type="AlphaFoldDB" id="A0ABD1JJ15"/>
<dbReference type="PANTHER" id="PTHR22930">
    <property type="match status" value="1"/>
</dbReference>
<dbReference type="Pfam" id="PF13359">
    <property type="entry name" value="DDE_Tnp_4"/>
    <property type="match status" value="1"/>
</dbReference>
<evidence type="ECO:0000256" key="5">
    <source>
        <dbReference type="ARBA" id="ARBA00022723"/>
    </source>
</evidence>
<dbReference type="InterPro" id="IPR027806">
    <property type="entry name" value="HARBI1_dom"/>
</dbReference>
<dbReference type="InterPro" id="IPR045249">
    <property type="entry name" value="HARBI1-like"/>
</dbReference>
<keyword evidence="6" id="KW-0378">Hydrolase</keyword>
<proteinExistence type="inferred from homology"/>
<evidence type="ECO:0000256" key="2">
    <source>
        <dbReference type="ARBA" id="ARBA00004123"/>
    </source>
</evidence>
<evidence type="ECO:0000259" key="8">
    <source>
        <dbReference type="Pfam" id="PF13359"/>
    </source>
</evidence>
<gene>
    <name evidence="9" type="ORF">ACEWY4_018226</name>
</gene>
<evidence type="ECO:0000256" key="4">
    <source>
        <dbReference type="ARBA" id="ARBA00022722"/>
    </source>
</evidence>
<dbReference type="GO" id="GO:0046872">
    <property type="term" value="F:metal ion binding"/>
    <property type="evidence" value="ECO:0007669"/>
    <property type="project" value="UniProtKB-KW"/>
</dbReference>
<evidence type="ECO:0000256" key="7">
    <source>
        <dbReference type="ARBA" id="ARBA00023242"/>
    </source>
</evidence>
<dbReference type="PANTHER" id="PTHR22930:SF206">
    <property type="entry name" value="NUCLEASE HARBI1"/>
    <property type="match status" value="1"/>
</dbReference>
<comment type="cofactor">
    <cofactor evidence="1">
        <name>a divalent metal cation</name>
        <dbReference type="ChEBI" id="CHEBI:60240"/>
    </cofactor>
</comment>
<evidence type="ECO:0000313" key="9">
    <source>
        <dbReference type="EMBL" id="KAL2087167.1"/>
    </source>
</evidence>
<evidence type="ECO:0000256" key="1">
    <source>
        <dbReference type="ARBA" id="ARBA00001968"/>
    </source>
</evidence>
<name>A0ABD1JJ15_9TELE</name>
<accession>A0ABD1JJ15</accession>
<dbReference type="GO" id="GO:0016787">
    <property type="term" value="F:hydrolase activity"/>
    <property type="evidence" value="ECO:0007669"/>
    <property type="project" value="UniProtKB-KW"/>
</dbReference>
<keyword evidence="5" id="KW-0479">Metal-binding</keyword>
<feature type="domain" description="DDE Tnp4" evidence="8">
    <location>
        <begin position="178"/>
        <end position="273"/>
    </location>
</feature>